<dbReference type="PANTHER" id="PTHR34814:SF2">
    <property type="entry name" value="DUF3533 DOMAIN-CONTAINING PROTEIN"/>
    <property type="match status" value="1"/>
</dbReference>
<evidence type="ECO:0000313" key="2">
    <source>
        <dbReference type="EMBL" id="CAG8426931.1"/>
    </source>
</evidence>
<sequence length="72" mass="8006">MSYLYGSAFNDGQRIQALKMLFVDYDGSIVGESVKDAYTQLASPGFPTIIEHSSIEFPTPNNIRESVCKGHY</sequence>
<dbReference type="EMBL" id="CAJVPG010000453">
    <property type="protein sequence ID" value="CAG8426931.1"/>
    <property type="molecule type" value="Genomic_DNA"/>
</dbReference>
<feature type="domain" description="DUF3533" evidence="1">
    <location>
        <begin position="1"/>
        <end position="72"/>
    </location>
</feature>
<evidence type="ECO:0000259" key="1">
    <source>
        <dbReference type="Pfam" id="PF12051"/>
    </source>
</evidence>
<dbReference type="GO" id="GO:0016020">
    <property type="term" value="C:membrane"/>
    <property type="evidence" value="ECO:0007669"/>
    <property type="project" value="TreeGrafter"/>
</dbReference>
<comment type="caution">
    <text evidence="2">The sequence shown here is derived from an EMBL/GenBank/DDBJ whole genome shotgun (WGS) entry which is preliminary data.</text>
</comment>
<gene>
    <name evidence="2" type="ORF">PSALAMII_LOCUS10534</name>
</gene>
<keyword evidence="3" id="KW-1185">Reference proteome</keyword>
<protein>
    <recommendedName>
        <fullName evidence="1">DUF3533 domain-containing protein</fullName>
    </recommendedName>
</protein>
<dbReference type="InterPro" id="IPR053001">
    <property type="entry name" value="MNNG_permease-like"/>
</dbReference>
<accession>A0A9W4NYW9</accession>
<evidence type="ECO:0000313" key="3">
    <source>
        <dbReference type="Proteomes" id="UP001152649"/>
    </source>
</evidence>
<dbReference type="OrthoDB" id="2140105at2759"/>
<dbReference type="InterPro" id="IPR022703">
    <property type="entry name" value="DUF3533"/>
</dbReference>
<organism evidence="2 3">
    <name type="scientific">Penicillium salamii</name>
    <dbReference type="NCBI Taxonomy" id="1612424"/>
    <lineage>
        <taxon>Eukaryota</taxon>
        <taxon>Fungi</taxon>
        <taxon>Dikarya</taxon>
        <taxon>Ascomycota</taxon>
        <taxon>Pezizomycotina</taxon>
        <taxon>Eurotiomycetes</taxon>
        <taxon>Eurotiomycetidae</taxon>
        <taxon>Eurotiales</taxon>
        <taxon>Aspergillaceae</taxon>
        <taxon>Penicillium</taxon>
    </lineage>
</organism>
<dbReference type="Pfam" id="PF12051">
    <property type="entry name" value="DUF3533"/>
    <property type="match status" value="1"/>
</dbReference>
<proteinExistence type="predicted"/>
<dbReference type="PANTHER" id="PTHR34814">
    <property type="entry name" value="NITROSOGUANIDINE RESISTANCE PROTEIN SNG1"/>
    <property type="match status" value="1"/>
</dbReference>
<reference evidence="2" key="1">
    <citation type="submission" date="2021-07" db="EMBL/GenBank/DDBJ databases">
        <authorList>
            <person name="Branca A.L. A."/>
        </authorList>
    </citation>
    <scope>NUCLEOTIDE SEQUENCE</scope>
</reference>
<dbReference type="Proteomes" id="UP001152649">
    <property type="component" value="Unassembled WGS sequence"/>
</dbReference>
<dbReference type="AlphaFoldDB" id="A0A9W4NYW9"/>
<name>A0A9W4NYW9_9EURO</name>